<evidence type="ECO:0000313" key="1">
    <source>
        <dbReference type="EMBL" id="KAF2606059.1"/>
    </source>
</evidence>
<gene>
    <name evidence="1" type="ORF">F2Q68_00043268</name>
</gene>
<evidence type="ECO:0000313" key="2">
    <source>
        <dbReference type="Proteomes" id="UP000712281"/>
    </source>
</evidence>
<name>A0A8S9LIZ3_BRACR</name>
<protein>
    <submittedName>
        <fullName evidence="1">Uncharacterized protein</fullName>
    </submittedName>
</protein>
<sequence length="327" mass="36645">MTFLHHEVFSKTSYQRNIRSETSKPEAREIFSVKVRNILELIKNIESIRTGAGKYSGLIAGQKFTGRIEIAQMNREARGRVSRRMDSSHAASHLDVVVSLSMLLSHAARHVCARVSPRMQPEACGLTHSRMCGSILLVDDFYKYPCLPSVSDIHSTPKSKTSVQITPSNLLSILYGQEEVLYRERSVPRVQISQSSEVRYSAGRFEELSRSGRRFCPSPYQSVKACQFLHDEAEVMSNSRLAQCSPVKSSIGFLLSLLRSTSCLSPRTLSWSKVCDSDRIVPNPSRSASGPWCWVGRSVMFLFDCWLAGWPFISNSWCGSSVSHVLV</sequence>
<dbReference type="AlphaFoldDB" id="A0A8S9LIZ3"/>
<organism evidence="1 2">
    <name type="scientific">Brassica cretica</name>
    <name type="common">Mustard</name>
    <dbReference type="NCBI Taxonomy" id="69181"/>
    <lineage>
        <taxon>Eukaryota</taxon>
        <taxon>Viridiplantae</taxon>
        <taxon>Streptophyta</taxon>
        <taxon>Embryophyta</taxon>
        <taxon>Tracheophyta</taxon>
        <taxon>Spermatophyta</taxon>
        <taxon>Magnoliopsida</taxon>
        <taxon>eudicotyledons</taxon>
        <taxon>Gunneridae</taxon>
        <taxon>Pentapetalae</taxon>
        <taxon>rosids</taxon>
        <taxon>malvids</taxon>
        <taxon>Brassicales</taxon>
        <taxon>Brassicaceae</taxon>
        <taxon>Brassiceae</taxon>
        <taxon>Brassica</taxon>
    </lineage>
</organism>
<accession>A0A8S9LIZ3</accession>
<proteinExistence type="predicted"/>
<comment type="caution">
    <text evidence="1">The sequence shown here is derived from an EMBL/GenBank/DDBJ whole genome shotgun (WGS) entry which is preliminary data.</text>
</comment>
<dbReference type="Proteomes" id="UP000712281">
    <property type="component" value="Unassembled WGS sequence"/>
</dbReference>
<dbReference type="EMBL" id="QGKW02000276">
    <property type="protein sequence ID" value="KAF2606059.1"/>
    <property type="molecule type" value="Genomic_DNA"/>
</dbReference>
<reference evidence="1" key="1">
    <citation type="submission" date="2019-12" db="EMBL/GenBank/DDBJ databases">
        <title>Genome sequencing and annotation of Brassica cretica.</title>
        <authorList>
            <person name="Studholme D.J."/>
            <person name="Sarris P.F."/>
        </authorList>
    </citation>
    <scope>NUCLEOTIDE SEQUENCE</scope>
    <source>
        <strain evidence="1">PFS-001/15</strain>
        <tissue evidence="1">Leaf</tissue>
    </source>
</reference>